<dbReference type="SUPFAM" id="SSF52058">
    <property type="entry name" value="L domain-like"/>
    <property type="match status" value="1"/>
</dbReference>
<evidence type="ECO:0000259" key="2">
    <source>
        <dbReference type="Pfam" id="PF23286"/>
    </source>
</evidence>
<dbReference type="Proteomes" id="UP001372338">
    <property type="component" value="Unassembled WGS sequence"/>
</dbReference>
<organism evidence="3 4">
    <name type="scientific">Crotalaria pallida</name>
    <name type="common">Smooth rattlebox</name>
    <name type="synonym">Crotalaria striata</name>
    <dbReference type="NCBI Taxonomy" id="3830"/>
    <lineage>
        <taxon>Eukaryota</taxon>
        <taxon>Viridiplantae</taxon>
        <taxon>Streptophyta</taxon>
        <taxon>Embryophyta</taxon>
        <taxon>Tracheophyta</taxon>
        <taxon>Spermatophyta</taxon>
        <taxon>Magnoliopsida</taxon>
        <taxon>eudicotyledons</taxon>
        <taxon>Gunneridae</taxon>
        <taxon>Pentapetalae</taxon>
        <taxon>rosids</taxon>
        <taxon>fabids</taxon>
        <taxon>Fabales</taxon>
        <taxon>Fabaceae</taxon>
        <taxon>Papilionoideae</taxon>
        <taxon>50 kb inversion clade</taxon>
        <taxon>genistoids sensu lato</taxon>
        <taxon>core genistoids</taxon>
        <taxon>Crotalarieae</taxon>
        <taxon>Crotalaria</taxon>
    </lineage>
</organism>
<keyword evidence="4" id="KW-1185">Reference proteome</keyword>
<evidence type="ECO:0000313" key="3">
    <source>
        <dbReference type="EMBL" id="KAK7291279.1"/>
    </source>
</evidence>
<dbReference type="EMBL" id="JAYWIO010000001">
    <property type="protein sequence ID" value="KAK7291279.1"/>
    <property type="molecule type" value="Genomic_DNA"/>
</dbReference>
<dbReference type="InterPro" id="IPR036390">
    <property type="entry name" value="WH_DNA-bd_sf"/>
</dbReference>
<protein>
    <recommendedName>
        <fullName evidence="2">Disease resistance protein RPS4B/Roq1-like leucine-rich repeats domain-containing protein</fullName>
    </recommendedName>
</protein>
<dbReference type="AlphaFoldDB" id="A0AAN9J5N1"/>
<dbReference type="InterPro" id="IPR044974">
    <property type="entry name" value="Disease_R_plants"/>
</dbReference>
<evidence type="ECO:0000256" key="1">
    <source>
        <dbReference type="ARBA" id="ARBA00022821"/>
    </source>
</evidence>
<name>A0AAN9J5N1_CROPI</name>
<dbReference type="PANTHER" id="PTHR11017">
    <property type="entry name" value="LEUCINE-RICH REPEAT-CONTAINING PROTEIN"/>
    <property type="match status" value="1"/>
</dbReference>
<dbReference type="Gene3D" id="3.80.10.10">
    <property type="entry name" value="Ribonuclease Inhibitor"/>
    <property type="match status" value="2"/>
</dbReference>
<dbReference type="GO" id="GO:0006952">
    <property type="term" value="P:defense response"/>
    <property type="evidence" value="ECO:0007669"/>
    <property type="project" value="InterPro"/>
</dbReference>
<accession>A0AAN9J5N1</accession>
<proteinExistence type="predicted"/>
<dbReference type="Pfam" id="PF23286">
    <property type="entry name" value="LRR_13"/>
    <property type="match status" value="1"/>
</dbReference>
<dbReference type="SUPFAM" id="SSF46785">
    <property type="entry name" value="Winged helix' DNA-binding domain"/>
    <property type="match status" value="1"/>
</dbReference>
<dbReference type="InterPro" id="IPR032675">
    <property type="entry name" value="LRR_dom_sf"/>
</dbReference>
<dbReference type="PANTHER" id="PTHR11017:SF570">
    <property type="entry name" value="DISEASE RESISTANCE PROTEIN (TIR-NBS CLASS)-RELATED"/>
    <property type="match status" value="1"/>
</dbReference>
<comment type="caution">
    <text evidence="3">The sequence shown here is derived from an EMBL/GenBank/DDBJ whole genome shotgun (WGS) entry which is preliminary data.</text>
</comment>
<feature type="domain" description="Disease resistance protein RPS4B/Roq1-like leucine-rich repeats" evidence="2">
    <location>
        <begin position="232"/>
        <end position="443"/>
    </location>
</feature>
<dbReference type="InterPro" id="IPR058546">
    <property type="entry name" value="RPS4B/Roq1-like_LRR"/>
</dbReference>
<sequence length="629" mass="72614">MKYHIGVLDAKCLIKIDSDRWQKKSVTLHDLIEDMGKEIVRHESPEDPGLRSRLWLREDIIQVFKENKGTDKIQILIMGSYTRIEEWDGKAFKKMENLKTLIVEGHCFVGVPQHLPNSLRVLEWERYPSPSLPFGSHPEKLTILKLRKSCLTSLGLFKIEKKFLNMRVLEFNYSNYITQIPDLSGVPNLEELTFGGCGNLIKIDESVGFLDKLRILNAGGCCKLRYFPPLKLTSLEKLNLYNCRSLEKFPEILGKMENITKLDLGSTPIKELPFSIQNLTQLKGLWIEDCRVFQLPGNKICFMFPSLENLDISVEYFRKTDESSPIYDECFPALLSSLANLRLRRLSLPYHGFTFVPACITKLHSLRELCLDFCYHLLEIRWIPPNLESLDVRYCESLKYLDLTASPCLLRTLNLENCRHLEEIRGIPPTIQVLTAIHCTSLTDSSKSILLNQELHEEVGNMLLSLPGSMIPEWFEHRSTGHSHSFWFRGKFPAISACLAIRLEDVNHISLNICPKLNINGNTVNGPFEFCEKFLDGIFVRVHHIFIFDIKLEDNVDELVLLENEWNHAELSFYELELSENEWKHSEVSYDTLDDDDECFATQTGFHVFKQGSSMEDIRFTIPSKKKES</sequence>
<reference evidence="3 4" key="1">
    <citation type="submission" date="2024-01" db="EMBL/GenBank/DDBJ databases">
        <title>The genomes of 5 underutilized Papilionoideae crops provide insights into root nodulation and disease resistanc.</title>
        <authorList>
            <person name="Yuan L."/>
        </authorList>
    </citation>
    <scope>NUCLEOTIDE SEQUENCE [LARGE SCALE GENOMIC DNA]</scope>
    <source>
        <strain evidence="3">ZHUSHIDOU_FW_LH</strain>
        <tissue evidence="3">Leaf</tissue>
    </source>
</reference>
<gene>
    <name evidence="3" type="ORF">RIF29_06288</name>
</gene>
<evidence type="ECO:0000313" key="4">
    <source>
        <dbReference type="Proteomes" id="UP001372338"/>
    </source>
</evidence>
<keyword evidence="1" id="KW-0611">Plant defense</keyword>